<dbReference type="GO" id="GO:0008713">
    <property type="term" value="F:ADP-heptose-lipopolysaccharide heptosyltransferase activity"/>
    <property type="evidence" value="ECO:0007669"/>
    <property type="project" value="TreeGrafter"/>
</dbReference>
<dbReference type="Pfam" id="PF01075">
    <property type="entry name" value="Glyco_transf_9"/>
    <property type="match status" value="1"/>
</dbReference>
<dbReference type="InterPro" id="IPR051199">
    <property type="entry name" value="LPS_LOS_Heptosyltrfase"/>
</dbReference>
<accession>A0A532V5R3</accession>
<sequence length="347" mass="39234">MLPRSTSNDSFLVIRLSSLGDVLLTTPALRCLRKTYPQSHIDVIVRERYVELLRGNPNISSVIPLPEPADRKTIRNVAETMESRYDTVIDLHTGFRSTYLRRLLKPERALIYHKRRLVRWLKVRLKLDLYGDEFSVPLAYLKCLQPLNVKDDNLGMEWQGALLQKDQFLEKAKLAYPSEVPTIALCPGASFASKRWPVENWCSLAAELLKENFNLWIIGDNSDKTAGDQIRSVNPEHINNFCGLLSFAQSGAALSLCNLAITHDAGPSHMAAAVKTPLVAIFGSTVLQFGFRPFRIPHRIAEVNVTCRPCSHLGFDRCPKDHFRCMKDITSEHVLQLVKDLLSDISQ</sequence>
<evidence type="ECO:0000313" key="3">
    <source>
        <dbReference type="EMBL" id="TKJ42543.1"/>
    </source>
</evidence>
<dbReference type="SUPFAM" id="SSF53756">
    <property type="entry name" value="UDP-Glycosyltransferase/glycogen phosphorylase"/>
    <property type="match status" value="1"/>
</dbReference>
<dbReference type="GO" id="GO:0005829">
    <property type="term" value="C:cytosol"/>
    <property type="evidence" value="ECO:0007669"/>
    <property type="project" value="TreeGrafter"/>
</dbReference>
<evidence type="ECO:0008006" key="5">
    <source>
        <dbReference type="Google" id="ProtNLM"/>
    </source>
</evidence>
<evidence type="ECO:0000256" key="2">
    <source>
        <dbReference type="ARBA" id="ARBA00022679"/>
    </source>
</evidence>
<gene>
    <name evidence="3" type="ORF">CEE37_02315</name>
</gene>
<dbReference type="InterPro" id="IPR002201">
    <property type="entry name" value="Glyco_trans_9"/>
</dbReference>
<dbReference type="PANTHER" id="PTHR30160:SF1">
    <property type="entry name" value="LIPOPOLYSACCHARIDE 1,2-N-ACETYLGLUCOSAMINETRANSFERASE-RELATED"/>
    <property type="match status" value="1"/>
</dbReference>
<dbReference type="CDD" id="cd03789">
    <property type="entry name" value="GT9_LPS_heptosyltransferase"/>
    <property type="match status" value="1"/>
</dbReference>
<dbReference type="Gene3D" id="3.40.50.2000">
    <property type="entry name" value="Glycogen Phosphorylase B"/>
    <property type="match status" value="2"/>
</dbReference>
<proteinExistence type="predicted"/>
<dbReference type="Proteomes" id="UP000319619">
    <property type="component" value="Unassembled WGS sequence"/>
</dbReference>
<organism evidence="3 4">
    <name type="scientific">candidate division LCP-89 bacterium B3_LCP</name>
    <dbReference type="NCBI Taxonomy" id="2012998"/>
    <lineage>
        <taxon>Bacteria</taxon>
        <taxon>Pseudomonadati</taxon>
        <taxon>Bacteria division LCP-89</taxon>
    </lineage>
</organism>
<dbReference type="PANTHER" id="PTHR30160">
    <property type="entry name" value="TETRAACYLDISACCHARIDE 4'-KINASE-RELATED"/>
    <property type="match status" value="1"/>
</dbReference>
<keyword evidence="1" id="KW-0328">Glycosyltransferase</keyword>
<evidence type="ECO:0000256" key="1">
    <source>
        <dbReference type="ARBA" id="ARBA00022676"/>
    </source>
</evidence>
<keyword evidence="2" id="KW-0808">Transferase</keyword>
<comment type="caution">
    <text evidence="3">The sequence shown here is derived from an EMBL/GenBank/DDBJ whole genome shotgun (WGS) entry which is preliminary data.</text>
</comment>
<evidence type="ECO:0000313" key="4">
    <source>
        <dbReference type="Proteomes" id="UP000319619"/>
    </source>
</evidence>
<name>A0A532V5R3_UNCL8</name>
<reference evidence="3 4" key="1">
    <citation type="submission" date="2017-06" db="EMBL/GenBank/DDBJ databases">
        <title>Novel microbial phyla capable of carbon fixation and sulfur reduction in deep-sea sediments.</title>
        <authorList>
            <person name="Huang J."/>
            <person name="Baker B."/>
            <person name="Wang Y."/>
        </authorList>
    </citation>
    <scope>NUCLEOTIDE SEQUENCE [LARGE SCALE GENOMIC DNA]</scope>
    <source>
        <strain evidence="3">B3_LCP</strain>
    </source>
</reference>
<protein>
    <recommendedName>
        <fullName evidence="5">Lipopolysaccharide heptosyltransferase II</fullName>
    </recommendedName>
</protein>
<dbReference type="GO" id="GO:0009244">
    <property type="term" value="P:lipopolysaccharide core region biosynthetic process"/>
    <property type="evidence" value="ECO:0007669"/>
    <property type="project" value="TreeGrafter"/>
</dbReference>
<dbReference type="AlphaFoldDB" id="A0A532V5R3"/>
<dbReference type="EMBL" id="NJBN01000001">
    <property type="protein sequence ID" value="TKJ42543.1"/>
    <property type="molecule type" value="Genomic_DNA"/>
</dbReference>